<dbReference type="Gene3D" id="3.90.25.10">
    <property type="entry name" value="UDP-galactose 4-epimerase, domain 1"/>
    <property type="match status" value="1"/>
</dbReference>
<evidence type="ECO:0000259" key="1">
    <source>
        <dbReference type="Pfam" id="PF16363"/>
    </source>
</evidence>
<dbReference type="RefSeq" id="WP_012257504.1">
    <property type="nucleotide sequence ID" value="NC_010175.1"/>
</dbReference>
<dbReference type="PANTHER" id="PTHR43000">
    <property type="entry name" value="DTDP-D-GLUCOSE 4,6-DEHYDRATASE-RELATED"/>
    <property type="match status" value="1"/>
</dbReference>
<dbReference type="KEGG" id="cau:Caur_1632"/>
<feature type="domain" description="NAD(P)-binding" evidence="1">
    <location>
        <begin position="7"/>
        <end position="305"/>
    </location>
</feature>
<dbReference type="PATRIC" id="fig|324602.8.peg.1868"/>
<dbReference type="SUPFAM" id="SSF51735">
    <property type="entry name" value="NAD(P)-binding Rossmann-fold domains"/>
    <property type="match status" value="1"/>
</dbReference>
<dbReference type="InterPro" id="IPR036291">
    <property type="entry name" value="NAD(P)-bd_dom_sf"/>
</dbReference>
<dbReference type="InParanoid" id="A9WBP3"/>
<sequence length="337" mass="37071">MTAKRILVTGGAGFIGSELVTQLAAAGHRVVVVDNLVNGKRANLAHLADADVELVEVDIRQREVIARLVQGVEIVYHLACLGVRHSLHDPFENHDVNATGTLILLDLARRADVPRFVYVSSSEVYGTARWVPMTEEHPTYPMTVYGGGKLAGECYTRAFWESYRYPTVVVRPFNSFGPRSHHEGDSGEVIPKFMLRAMAGLPMVIFGDGTQTRDFTYVSDTARGIMLAGMVDAAIGGTFNLGQGREISINELARTVATVVGRPDAAIVYDIPRPGDVLRLYADSTRAQHVLGFTPTVSLQEGLQRLQEWYLSRGVAIADLLAEERVHNWKKEESVNL</sequence>
<gene>
    <name evidence="2" type="ordered locus">Caur_1632</name>
</gene>
<reference evidence="3" key="1">
    <citation type="journal article" date="2011" name="BMC Genomics">
        <title>Complete genome sequence of the filamentous anoxygenic phototrophic bacterium Chloroflexus aurantiacus.</title>
        <authorList>
            <person name="Tang K.H."/>
            <person name="Barry K."/>
            <person name="Chertkov O."/>
            <person name="Dalin E."/>
            <person name="Han C.S."/>
            <person name="Hauser L.J."/>
            <person name="Honchak B.M."/>
            <person name="Karbach L.E."/>
            <person name="Land M.L."/>
            <person name="Lapidus A."/>
            <person name="Larimer F.W."/>
            <person name="Mikhailova N."/>
            <person name="Pitluck S."/>
            <person name="Pierson B.K."/>
            <person name="Blankenship R.E."/>
        </authorList>
    </citation>
    <scope>NUCLEOTIDE SEQUENCE [LARGE SCALE GENOMIC DNA]</scope>
    <source>
        <strain evidence="3">ATCC 29366 / DSM 635 / J-10-fl</strain>
    </source>
</reference>
<dbReference type="InterPro" id="IPR016040">
    <property type="entry name" value="NAD(P)-bd_dom"/>
</dbReference>
<dbReference type="Pfam" id="PF16363">
    <property type="entry name" value="GDP_Man_Dehyd"/>
    <property type="match status" value="1"/>
</dbReference>
<dbReference type="Gene3D" id="3.40.50.720">
    <property type="entry name" value="NAD(P)-binding Rossmann-like Domain"/>
    <property type="match status" value="1"/>
</dbReference>
<dbReference type="eggNOG" id="COG1088">
    <property type="taxonomic scope" value="Bacteria"/>
</dbReference>
<dbReference type="PRINTS" id="PR01713">
    <property type="entry name" value="NUCEPIMERASE"/>
</dbReference>
<dbReference type="EMBL" id="CP000909">
    <property type="protein sequence ID" value="ABY34850.1"/>
    <property type="molecule type" value="Genomic_DNA"/>
</dbReference>
<keyword evidence="3" id="KW-1185">Reference proteome</keyword>
<evidence type="ECO:0000313" key="2">
    <source>
        <dbReference type="EMBL" id="ABY34850.1"/>
    </source>
</evidence>
<organism evidence="2 3">
    <name type="scientific">Chloroflexus aurantiacus (strain ATCC 29366 / DSM 635 / J-10-fl)</name>
    <dbReference type="NCBI Taxonomy" id="324602"/>
    <lineage>
        <taxon>Bacteria</taxon>
        <taxon>Bacillati</taxon>
        <taxon>Chloroflexota</taxon>
        <taxon>Chloroflexia</taxon>
        <taxon>Chloroflexales</taxon>
        <taxon>Chloroflexineae</taxon>
        <taxon>Chloroflexaceae</taxon>
        <taxon>Chloroflexus</taxon>
    </lineage>
</organism>
<proteinExistence type="predicted"/>
<dbReference type="AlphaFoldDB" id="A9WBP3"/>
<protein>
    <submittedName>
        <fullName evidence="2">NAD-dependent epimerase/dehydratase</fullName>
    </submittedName>
</protein>
<name>A9WBP3_CHLAA</name>
<accession>A9WBP3</accession>
<dbReference type="HOGENOM" id="CLU_007383_1_7_0"/>
<dbReference type="STRING" id="324602.Caur_1632"/>
<dbReference type="Proteomes" id="UP000002008">
    <property type="component" value="Chromosome"/>
</dbReference>
<dbReference type="EnsemblBacteria" id="ABY34850">
    <property type="protein sequence ID" value="ABY34850"/>
    <property type="gene ID" value="Caur_1632"/>
</dbReference>
<evidence type="ECO:0000313" key="3">
    <source>
        <dbReference type="Proteomes" id="UP000002008"/>
    </source>
</evidence>